<proteinExistence type="predicted"/>
<feature type="compositionally biased region" description="Polar residues" evidence="1">
    <location>
        <begin position="83"/>
        <end position="95"/>
    </location>
</feature>
<feature type="region of interest" description="Disordered" evidence="1">
    <location>
        <begin position="65"/>
        <end position="95"/>
    </location>
</feature>
<protein>
    <submittedName>
        <fullName evidence="2">Uncharacterized protein</fullName>
    </submittedName>
</protein>
<comment type="caution">
    <text evidence="2">The sequence shown here is derived from an EMBL/GenBank/DDBJ whole genome shotgun (WGS) entry which is preliminary data.</text>
</comment>
<accession>A0ABQ5GBK8</accession>
<sequence length="95" mass="10846">METTLLYKMFPASHRICHWSSVKVQAGGSSGPELQSKEPAMGSNLHQYINLSSCGEKKERALQKISAHQKQQRGDYLDREVQATKTQMHPYSQRR</sequence>
<reference evidence="2" key="1">
    <citation type="journal article" date="2022" name="Int. J. Mol. Sci.">
        <title>Draft Genome of Tanacetum Coccineum: Genomic Comparison of Closely Related Tanacetum-Family Plants.</title>
        <authorList>
            <person name="Yamashiro T."/>
            <person name="Shiraishi A."/>
            <person name="Nakayama K."/>
            <person name="Satake H."/>
        </authorList>
    </citation>
    <scope>NUCLEOTIDE SEQUENCE</scope>
</reference>
<evidence type="ECO:0000256" key="1">
    <source>
        <dbReference type="SAM" id="MobiDB-lite"/>
    </source>
</evidence>
<name>A0ABQ5GBK8_9ASTR</name>
<feature type="compositionally biased region" description="Basic and acidic residues" evidence="1">
    <location>
        <begin position="72"/>
        <end position="82"/>
    </location>
</feature>
<evidence type="ECO:0000313" key="2">
    <source>
        <dbReference type="EMBL" id="GJT72540.1"/>
    </source>
</evidence>
<dbReference type="EMBL" id="BQNB010018268">
    <property type="protein sequence ID" value="GJT72540.1"/>
    <property type="molecule type" value="Genomic_DNA"/>
</dbReference>
<organism evidence="2 3">
    <name type="scientific">Tanacetum coccineum</name>
    <dbReference type="NCBI Taxonomy" id="301880"/>
    <lineage>
        <taxon>Eukaryota</taxon>
        <taxon>Viridiplantae</taxon>
        <taxon>Streptophyta</taxon>
        <taxon>Embryophyta</taxon>
        <taxon>Tracheophyta</taxon>
        <taxon>Spermatophyta</taxon>
        <taxon>Magnoliopsida</taxon>
        <taxon>eudicotyledons</taxon>
        <taxon>Gunneridae</taxon>
        <taxon>Pentapetalae</taxon>
        <taxon>asterids</taxon>
        <taxon>campanulids</taxon>
        <taxon>Asterales</taxon>
        <taxon>Asteraceae</taxon>
        <taxon>Asteroideae</taxon>
        <taxon>Anthemideae</taxon>
        <taxon>Anthemidinae</taxon>
        <taxon>Tanacetum</taxon>
    </lineage>
</organism>
<reference evidence="2" key="2">
    <citation type="submission" date="2022-01" db="EMBL/GenBank/DDBJ databases">
        <authorList>
            <person name="Yamashiro T."/>
            <person name="Shiraishi A."/>
            <person name="Satake H."/>
            <person name="Nakayama K."/>
        </authorList>
    </citation>
    <scope>NUCLEOTIDE SEQUENCE</scope>
</reference>
<dbReference type="Proteomes" id="UP001151760">
    <property type="component" value="Unassembled WGS sequence"/>
</dbReference>
<keyword evidence="3" id="KW-1185">Reference proteome</keyword>
<evidence type="ECO:0000313" key="3">
    <source>
        <dbReference type="Proteomes" id="UP001151760"/>
    </source>
</evidence>
<gene>
    <name evidence="2" type="ORF">Tco_1031826</name>
</gene>